<protein>
    <recommendedName>
        <fullName evidence="5">Membrane-associated protein</fullName>
    </recommendedName>
</protein>
<dbReference type="EMBL" id="QXFT01000905">
    <property type="protein sequence ID" value="KAE9333510.1"/>
    <property type="molecule type" value="Genomic_DNA"/>
</dbReference>
<sequence length="1261" mass="135440">MLILLSVLLVAIWLAATLATGLKTSVVEYANSSCAAPAVTVSFTSAFTCTPQMNHYNPVCVKNAAGYSVSDCTNYNRGGWDDFDIANNAFNGYSFLGVEQYVQGRCGSFDSIASAKLYRLDENCYSNAAGTESHQLTLGHSATITTFSDGMCGNVATTTTVRQAAMGASRASFCVDEVTAFFGGSQPNLTALAVYDDYTCSSSPSQLKFVQDFVCKTPTNVPCQSEGRFHYSVAGCTSDFLGYAATAFGSNTPYVVVEDFANPWCNDVEFVTIYLADGSCHTNPDDATSFRATINVADSSATITTYSDTSCNFVASDTFLDSQTLSTSPCLRRDCEFWFGCGQRYAVGGLEGPPSMGKKTVVVEYANSSCSSPAMTVAFKSALTCAPQTDHYDPTCVNGGLAYSVSDCSSYSRGGWDDLSIAYNAFNGYSYLGVEIYVPGRCGVPDSIASAKLYRLDENCYPNAAGTESHRLTLDHSATITTYSDATCTTVATTTTIRQAAMGVSRVGFCVDEVTAFFGGTPPNLTTIAIYDDNTCSSSPTQLKFSQDFTCRAPENAPCQSEGNSHFSVSSCTSNFLDYADEQFGSDTPYIVVEDFPNPWCNDVEFVTIYTADGSCHSNADDATSFRATINTADGTATIMTYSDASCSLAMTGTSLDSQTLSTSPCLPRSCEFWYGCGKRYAVGGLGGPPSMGKKTVVIEYANSSCSSPAMTVSFTSELTCAPQTNHYDPVCVKGAAAYSVSDCTNYNRGGWDDLSIANDAFNGYSYLGVEQYVSGRCGVGDSIVSAKLFRLDENCYPNAARTESHRLTLGHTATITTYNDGRCGNVATTTTVRQAAIGASRVGFCVDELTAYFGGSRPNLTVVAIYDESTCSSSPSQLKFSQDFVCKSPTNAPCQSQGSSHFSVSSCASDFLGYATTVFGWNTPYLIVEDFPNPWCNDVEFVTIYTADGSCHSNADDSTSFRVTINTADGTATVTTYSDPACNFVASDTYLDSQTLSTSPCLSRGGCEYWFGCGRRYVMGGLSGPPTVGKKTALVLYEDSWCAVTPVVLVISNTFQCTSPAAPVCDTLFNGPNTVYQTRECIDSVDTYVSSKFQSTPYLIAEYYANGTNCQVQTNVTMYAADGKCHLSIYDGTYFTITQRSDGAVIASNYPTPLCKDTDAVVYVLDYWNVNTGTCMGDRIFRTSQMPLATNVSTPATTTPPPSTWTPTPTPTQVTEVPVEDDIEARLNIMFPAWLWDPLPPQAFVNDGRRHHRSPSHRRP</sequence>
<dbReference type="Proteomes" id="UP000434957">
    <property type="component" value="Unassembled WGS sequence"/>
</dbReference>
<feature type="compositionally biased region" description="Pro residues" evidence="1">
    <location>
        <begin position="1199"/>
        <end position="1211"/>
    </location>
</feature>
<keyword evidence="4" id="KW-1185">Reference proteome</keyword>
<proteinExistence type="predicted"/>
<dbReference type="PANTHER" id="PTHR33714">
    <property type="entry name" value="COUNTING FACTOR-ASSOCIATED PROTEIN A-RELATED"/>
    <property type="match status" value="1"/>
</dbReference>
<keyword evidence="2" id="KW-0732">Signal</keyword>
<gene>
    <name evidence="3" type="ORF">PR003_g13987</name>
</gene>
<feature type="signal peptide" evidence="2">
    <location>
        <begin position="1"/>
        <end position="19"/>
    </location>
</feature>
<evidence type="ECO:0008006" key="5">
    <source>
        <dbReference type="Google" id="ProtNLM"/>
    </source>
</evidence>
<evidence type="ECO:0000256" key="1">
    <source>
        <dbReference type="SAM" id="MobiDB-lite"/>
    </source>
</evidence>
<name>A0A6A4FDP6_9STRA</name>
<feature type="chain" id="PRO_5025619927" description="Membrane-associated protein" evidence="2">
    <location>
        <begin position="20"/>
        <end position="1261"/>
    </location>
</feature>
<organism evidence="3 4">
    <name type="scientific">Phytophthora rubi</name>
    <dbReference type="NCBI Taxonomy" id="129364"/>
    <lineage>
        <taxon>Eukaryota</taxon>
        <taxon>Sar</taxon>
        <taxon>Stramenopiles</taxon>
        <taxon>Oomycota</taxon>
        <taxon>Peronosporomycetes</taxon>
        <taxon>Peronosporales</taxon>
        <taxon>Peronosporaceae</taxon>
        <taxon>Phytophthora</taxon>
    </lineage>
</organism>
<evidence type="ECO:0000256" key="2">
    <source>
        <dbReference type="SAM" id="SignalP"/>
    </source>
</evidence>
<dbReference type="PANTHER" id="PTHR33714:SF3">
    <property type="entry name" value="COUNTING FACTOR-ASSOCIATED PROTEIN A-RELATED"/>
    <property type="match status" value="1"/>
</dbReference>
<evidence type="ECO:0000313" key="3">
    <source>
        <dbReference type="EMBL" id="KAE9333510.1"/>
    </source>
</evidence>
<evidence type="ECO:0000313" key="4">
    <source>
        <dbReference type="Proteomes" id="UP000434957"/>
    </source>
</evidence>
<comment type="caution">
    <text evidence="3">The sequence shown here is derived from an EMBL/GenBank/DDBJ whole genome shotgun (WGS) entry which is preliminary data.</text>
</comment>
<accession>A0A6A4FDP6</accession>
<reference evidence="3 4" key="1">
    <citation type="submission" date="2018-08" db="EMBL/GenBank/DDBJ databases">
        <title>Genomic investigation of the strawberry pathogen Phytophthora fragariae indicates pathogenicity is determined by transcriptional variation in three key races.</title>
        <authorList>
            <person name="Adams T.M."/>
            <person name="Armitage A.D."/>
            <person name="Sobczyk M.K."/>
            <person name="Bates H.J."/>
            <person name="Dunwell J.M."/>
            <person name="Nellist C.F."/>
            <person name="Harrison R.J."/>
        </authorList>
    </citation>
    <scope>NUCLEOTIDE SEQUENCE [LARGE SCALE GENOMIC DNA]</scope>
    <source>
        <strain evidence="3 4">SCRP333</strain>
    </source>
</reference>
<feature type="region of interest" description="Disordered" evidence="1">
    <location>
        <begin position="1193"/>
        <end position="1215"/>
    </location>
</feature>
<dbReference type="AlphaFoldDB" id="A0A6A4FDP6"/>